<organism evidence="7">
    <name type="scientific">Clastoptera arizonana</name>
    <name type="common">Arizona spittle bug</name>
    <dbReference type="NCBI Taxonomy" id="38151"/>
    <lineage>
        <taxon>Eukaryota</taxon>
        <taxon>Metazoa</taxon>
        <taxon>Ecdysozoa</taxon>
        <taxon>Arthropoda</taxon>
        <taxon>Hexapoda</taxon>
        <taxon>Insecta</taxon>
        <taxon>Pterygota</taxon>
        <taxon>Neoptera</taxon>
        <taxon>Paraneoptera</taxon>
        <taxon>Hemiptera</taxon>
        <taxon>Auchenorrhyncha</taxon>
        <taxon>Cercopoidea</taxon>
        <taxon>Clastopteridae</taxon>
        <taxon>Clastoptera</taxon>
    </lineage>
</organism>
<accession>A0A1B6CS84</accession>
<proteinExistence type="inferred from homology"/>
<dbReference type="InterPro" id="IPR009432">
    <property type="entry name" value="DUF1075"/>
</dbReference>
<sequence length="145" mass="16706">MAYFKSEMKKNNVLINSVYSWFRPTRGLAEKSLSEKIPETNRQDLIKNLVPTSKFNKILLVMSGRYKKMSEVPESVSFESMHKARNKVRIRVANYFMGAIVIGCVWMVISGKKAAESGESVEKMNLDWHKEYNEQAKAEIAKTKH</sequence>
<evidence type="ECO:0000256" key="5">
    <source>
        <dbReference type="ARBA" id="ARBA00023136"/>
    </source>
</evidence>
<evidence type="ECO:0000256" key="6">
    <source>
        <dbReference type="SAM" id="Phobius"/>
    </source>
</evidence>
<reference evidence="7" key="1">
    <citation type="submission" date="2015-12" db="EMBL/GenBank/DDBJ databases">
        <title>De novo transcriptome assembly of four potential Pierce s Disease insect vectors from Arizona vineyards.</title>
        <authorList>
            <person name="Tassone E.E."/>
        </authorList>
    </citation>
    <scope>NUCLEOTIDE SEQUENCE</scope>
</reference>
<comment type="subcellular location">
    <subcellularLocation>
        <location evidence="1">Membrane</location>
        <topology evidence="1">Single-pass membrane protein</topology>
    </subcellularLocation>
</comment>
<evidence type="ECO:0000313" key="7">
    <source>
        <dbReference type="EMBL" id="JAS16320.1"/>
    </source>
</evidence>
<dbReference type="EMBL" id="GEDC01020978">
    <property type="protein sequence ID" value="JAS16320.1"/>
    <property type="molecule type" value="Transcribed_RNA"/>
</dbReference>
<keyword evidence="4 6" id="KW-1133">Transmembrane helix</keyword>
<feature type="transmembrane region" description="Helical" evidence="6">
    <location>
        <begin position="92"/>
        <end position="109"/>
    </location>
</feature>
<keyword evidence="3 6" id="KW-0812">Transmembrane</keyword>
<dbReference type="PANTHER" id="PTHR13674">
    <property type="entry name" value="GROWTH AND TRANSFORMATION-DEPENDENT PROTEIN"/>
    <property type="match status" value="1"/>
</dbReference>
<gene>
    <name evidence="7" type="ORF">g.12298</name>
</gene>
<dbReference type="AlphaFoldDB" id="A0A1B6CS84"/>
<protein>
    <submittedName>
        <fullName evidence="7">Uncharacterized protein</fullName>
    </submittedName>
</protein>
<dbReference type="PANTHER" id="PTHR13674:SF5">
    <property type="entry name" value="UPF0389 PROTEIN CG9231"/>
    <property type="match status" value="1"/>
</dbReference>
<comment type="similarity">
    <text evidence="2">Belongs to the UPF0389 family.</text>
</comment>
<evidence type="ECO:0000256" key="4">
    <source>
        <dbReference type="ARBA" id="ARBA00022989"/>
    </source>
</evidence>
<evidence type="ECO:0000256" key="3">
    <source>
        <dbReference type="ARBA" id="ARBA00022692"/>
    </source>
</evidence>
<dbReference type="Pfam" id="PF06388">
    <property type="entry name" value="DUF1075"/>
    <property type="match status" value="1"/>
</dbReference>
<dbReference type="GO" id="GO:0016020">
    <property type="term" value="C:membrane"/>
    <property type="evidence" value="ECO:0007669"/>
    <property type="project" value="UniProtKB-SubCell"/>
</dbReference>
<name>A0A1B6CS84_9HEMI</name>
<keyword evidence="5 6" id="KW-0472">Membrane</keyword>
<evidence type="ECO:0000256" key="1">
    <source>
        <dbReference type="ARBA" id="ARBA00004167"/>
    </source>
</evidence>
<evidence type="ECO:0000256" key="2">
    <source>
        <dbReference type="ARBA" id="ARBA00007363"/>
    </source>
</evidence>